<protein>
    <submittedName>
        <fullName evidence="1">Uncharacterized protein</fullName>
    </submittedName>
</protein>
<name>N9RM73_9GAMM</name>
<dbReference type="AlphaFoldDB" id="N9RM73"/>
<sequence length="44" mass="5128">MISFFVSIMRIHAAIKLHSEHKRLKCRANKLVGKLDYATDVDRD</sequence>
<gene>
    <name evidence="1" type="ORF">F902_01670</name>
</gene>
<proteinExistence type="predicted"/>
<accession>N9RM73</accession>
<evidence type="ECO:0000313" key="1">
    <source>
        <dbReference type="EMBL" id="ENX59039.1"/>
    </source>
</evidence>
<dbReference type="Proteomes" id="UP000013084">
    <property type="component" value="Unassembled WGS sequence"/>
</dbReference>
<organism evidence="1 2">
    <name type="scientific">Acinetobacter higginsii</name>
    <dbReference type="NCBI Taxonomy" id="70347"/>
    <lineage>
        <taxon>Bacteria</taxon>
        <taxon>Pseudomonadati</taxon>
        <taxon>Pseudomonadota</taxon>
        <taxon>Gammaproteobacteria</taxon>
        <taxon>Moraxellales</taxon>
        <taxon>Moraxellaceae</taxon>
        <taxon>Acinetobacter</taxon>
    </lineage>
</organism>
<evidence type="ECO:0000313" key="2">
    <source>
        <dbReference type="Proteomes" id="UP000013084"/>
    </source>
</evidence>
<accession>N9SY57</accession>
<dbReference type="HOGENOM" id="CLU_3211175_0_0_6"/>
<dbReference type="EMBL" id="APRN01000035">
    <property type="protein sequence ID" value="ENX59039.1"/>
    <property type="molecule type" value="Genomic_DNA"/>
</dbReference>
<reference evidence="1 2" key="1">
    <citation type="submission" date="2013-02" db="EMBL/GenBank/DDBJ databases">
        <title>The Genome Sequence of Acinetobacter sp. CIP 70.18.</title>
        <authorList>
            <consortium name="The Broad Institute Genome Sequencing Platform"/>
            <consortium name="The Broad Institute Genome Sequencing Center for Infectious Disease"/>
            <person name="Cerqueira G."/>
            <person name="Feldgarden M."/>
            <person name="Courvalin P."/>
            <person name="Perichon B."/>
            <person name="Grillot-Courvalin C."/>
            <person name="Clermont D."/>
            <person name="Rocha E."/>
            <person name="Yoon E.-J."/>
            <person name="Nemec A."/>
            <person name="Walker B."/>
            <person name="Young S.K."/>
            <person name="Zeng Q."/>
            <person name="Gargeya S."/>
            <person name="Fitzgerald M."/>
            <person name="Haas B."/>
            <person name="Abouelleil A."/>
            <person name="Alvarado L."/>
            <person name="Arachchi H.M."/>
            <person name="Berlin A.M."/>
            <person name="Chapman S.B."/>
            <person name="Dewar J."/>
            <person name="Goldberg J."/>
            <person name="Griggs A."/>
            <person name="Gujja S."/>
            <person name="Hansen M."/>
            <person name="Howarth C."/>
            <person name="Imamovic A."/>
            <person name="Larimer J."/>
            <person name="McCowan C."/>
            <person name="Murphy C."/>
            <person name="Neiman D."/>
            <person name="Pearson M."/>
            <person name="Priest M."/>
            <person name="Roberts A."/>
            <person name="Saif S."/>
            <person name="Shea T."/>
            <person name="Sisk P."/>
            <person name="Sykes S."/>
            <person name="Wortman J."/>
            <person name="Nusbaum C."/>
            <person name="Birren B."/>
        </authorList>
    </citation>
    <scope>NUCLEOTIDE SEQUENCE [LARGE SCALE GENOMIC DNA]</scope>
    <source>
        <strain evidence="1 2">CIP 70.18</strain>
    </source>
</reference>
<keyword evidence="2" id="KW-1185">Reference proteome</keyword>
<comment type="caution">
    <text evidence="1">The sequence shown here is derived from an EMBL/GenBank/DDBJ whole genome shotgun (WGS) entry which is preliminary data.</text>
</comment>